<feature type="transmembrane region" description="Helical" evidence="9">
    <location>
        <begin position="663"/>
        <end position="684"/>
    </location>
</feature>
<keyword evidence="3" id="KW-0349">Heme</keyword>
<feature type="region of interest" description="Disordered" evidence="8">
    <location>
        <begin position="427"/>
        <end position="450"/>
    </location>
</feature>
<evidence type="ECO:0000259" key="10">
    <source>
        <dbReference type="PROSITE" id="PS51379"/>
    </source>
</evidence>
<dbReference type="GO" id="GO:0046872">
    <property type="term" value="F:metal ion binding"/>
    <property type="evidence" value="ECO:0007669"/>
    <property type="project" value="UniProtKB-KW"/>
</dbReference>
<dbReference type="KEGG" id="tbn:TBH_C2780"/>
<feature type="region of interest" description="Disordered" evidence="8">
    <location>
        <begin position="705"/>
        <end position="726"/>
    </location>
</feature>
<dbReference type="PANTHER" id="PTHR30176:SF3">
    <property type="entry name" value="FERREDOXIN-TYPE PROTEIN NAPH"/>
    <property type="match status" value="1"/>
</dbReference>
<evidence type="ECO:0000256" key="6">
    <source>
        <dbReference type="ARBA" id="ARBA00023004"/>
    </source>
</evidence>
<keyword evidence="2" id="KW-0004">4Fe-4S</keyword>
<dbReference type="SUPFAM" id="SSF48695">
    <property type="entry name" value="Multiheme cytochromes"/>
    <property type="match status" value="1"/>
</dbReference>
<keyword evidence="5" id="KW-0249">Electron transport</keyword>
<keyword evidence="9" id="KW-0472">Membrane</keyword>
<feature type="transmembrane region" description="Helical" evidence="9">
    <location>
        <begin position="164"/>
        <end position="189"/>
    </location>
</feature>
<evidence type="ECO:0000256" key="1">
    <source>
        <dbReference type="ARBA" id="ARBA00022448"/>
    </source>
</evidence>
<keyword evidence="9" id="KW-0812">Transmembrane</keyword>
<keyword evidence="9" id="KW-1133">Transmembrane helix</keyword>
<dbReference type="InterPro" id="IPR017896">
    <property type="entry name" value="4Fe4S_Fe-S-bd"/>
</dbReference>
<keyword evidence="6" id="KW-0408">Iron</keyword>
<dbReference type="Gene3D" id="3.30.70.20">
    <property type="match status" value="1"/>
</dbReference>
<name>A0A7U6JIV6_9GAMM</name>
<evidence type="ECO:0000313" key="12">
    <source>
        <dbReference type="Proteomes" id="UP000031631"/>
    </source>
</evidence>
<dbReference type="EMBL" id="AP012273">
    <property type="protein sequence ID" value="BAO45681.1"/>
    <property type="molecule type" value="Genomic_DNA"/>
</dbReference>
<dbReference type="GO" id="GO:0051539">
    <property type="term" value="F:4 iron, 4 sulfur cluster binding"/>
    <property type="evidence" value="ECO:0007669"/>
    <property type="project" value="UniProtKB-KW"/>
</dbReference>
<dbReference type="InterPro" id="IPR036280">
    <property type="entry name" value="Multihaem_cyt_sf"/>
</dbReference>
<dbReference type="InterPro" id="IPR051684">
    <property type="entry name" value="Electron_Trans/Redox"/>
</dbReference>
<proteinExistence type="predicted"/>
<dbReference type="GO" id="GO:0005886">
    <property type="term" value="C:plasma membrane"/>
    <property type="evidence" value="ECO:0007669"/>
    <property type="project" value="TreeGrafter"/>
</dbReference>
<feature type="transmembrane region" description="Helical" evidence="9">
    <location>
        <begin position="127"/>
        <end position="152"/>
    </location>
</feature>
<keyword evidence="7" id="KW-0411">Iron-sulfur</keyword>
<reference evidence="11 12" key="1">
    <citation type="journal article" date="2014" name="PLoS ONE">
        <title>Physiological and genomic features of a novel sulfur-oxidizing gammaproteobacterium belonging to a previously uncultivated symbiotic lineage isolated from a hydrothermal vent.</title>
        <authorList>
            <person name="Nunoura T."/>
            <person name="Takaki Y."/>
            <person name="Kazama H."/>
            <person name="Kakuta J."/>
            <person name="Shimamura S."/>
            <person name="Makita H."/>
            <person name="Hirai M."/>
            <person name="Miyazaki M."/>
            <person name="Takai K."/>
        </authorList>
    </citation>
    <scope>NUCLEOTIDE SEQUENCE [LARGE SCALE GENOMIC DNA]</scope>
    <source>
        <strain evidence="11 12">Hiromi1</strain>
    </source>
</reference>
<feature type="transmembrane region" description="Helical" evidence="9">
    <location>
        <begin position="315"/>
        <end position="337"/>
    </location>
</feature>
<accession>A0A7U6JIV6</accession>
<keyword evidence="4" id="KW-0479">Metal-binding</keyword>
<sequence>MFDRLKNIPAGQKYRYTLMVLSALLLLAPFTLIPSLFGNPDLCGPLCMRRFYLYFPGMSWDDLLNQISVAAIGAGFMLFILVTTFFFGRIWCAYICPMGGVPELASRITGERWKLEYRWLPQVPIRYGYFLTFVFLMPMLGVSACTLCNFITVPRIFQAFSGDWRGVAFLVTTVGMVNLGLVLLLGVFANKGRAYCSFLCPIGAIDALVNRLGSHFRFTRRIRVERNRCTGCNECARKCMCGAITMVDKIAVVDQLSCMSCHECADVCDWGAIDWLTVPPEIKHKRKKKDVEFHPLPEWIALHKPRKGFVTTRRVLLLTLVLLAGLLLWTRTAGAALQQNDPDGCLVCHALPGFAFVDDKGLRRNLTIDRKHYGASLHGNVPCGDCHASIRRFPHEEDKGVGCAAECHIEEPSEGSAYTHKEVAEEMDASVHGKGRRKGFTGGNRLEESEKDASPSCRLCHSNTGYISEVQMPRFRELFAHSDEACGNCHKDDGWRERFTGHIVRRLLGGRWTKAEGNAMCAKCHADGERMKKVKREAGRKPPEPADARFVLANASYDLTLHGRLIAAGRDAGASCLDCHAPAGLHHRIQEDEKPGASTHEDELGKTCAAQGCHGFAAHAGNEGFLHTDMHDMDLAPLLLEARVTEAPGFPAEFDRESAWSRALLVLALLTGGMLLLWLLGSLFGKPVKGKVYSALGGDRFRQRMLEMPRRKGSRKPASGNGRKAQ</sequence>
<dbReference type="RefSeq" id="WP_070104884.1">
    <property type="nucleotide sequence ID" value="NZ_AP012273.1"/>
</dbReference>
<evidence type="ECO:0000256" key="7">
    <source>
        <dbReference type="ARBA" id="ARBA00023014"/>
    </source>
</evidence>
<gene>
    <name evidence="11" type="ORF">TBH_C2780</name>
</gene>
<evidence type="ECO:0000256" key="3">
    <source>
        <dbReference type="ARBA" id="ARBA00022617"/>
    </source>
</evidence>
<evidence type="ECO:0000256" key="2">
    <source>
        <dbReference type="ARBA" id="ARBA00022485"/>
    </source>
</evidence>
<evidence type="ECO:0000256" key="5">
    <source>
        <dbReference type="ARBA" id="ARBA00022982"/>
    </source>
</evidence>
<dbReference type="Pfam" id="PF12801">
    <property type="entry name" value="Fer4_5"/>
    <property type="match status" value="2"/>
</dbReference>
<dbReference type="PROSITE" id="PS51379">
    <property type="entry name" value="4FE4S_FER_2"/>
    <property type="match status" value="2"/>
</dbReference>
<keyword evidence="1" id="KW-0813">Transport</keyword>
<evidence type="ECO:0000313" key="11">
    <source>
        <dbReference type="EMBL" id="BAO45681.1"/>
    </source>
</evidence>
<dbReference type="AlphaFoldDB" id="A0A7U6JIV6"/>
<dbReference type="InterPro" id="IPR038266">
    <property type="entry name" value="NapC/NirT_cytc_sf"/>
</dbReference>
<feature type="transmembrane region" description="Helical" evidence="9">
    <location>
        <begin position="67"/>
        <end position="88"/>
    </location>
</feature>
<evidence type="ECO:0000256" key="4">
    <source>
        <dbReference type="ARBA" id="ARBA00022723"/>
    </source>
</evidence>
<evidence type="ECO:0000256" key="8">
    <source>
        <dbReference type="SAM" id="MobiDB-lite"/>
    </source>
</evidence>
<organism evidence="11 12">
    <name type="scientific">Thiolapillus brandeum</name>
    <dbReference type="NCBI Taxonomy" id="1076588"/>
    <lineage>
        <taxon>Bacteria</taxon>
        <taxon>Pseudomonadati</taxon>
        <taxon>Pseudomonadota</taxon>
        <taxon>Gammaproteobacteria</taxon>
        <taxon>Chromatiales</taxon>
        <taxon>Sedimenticolaceae</taxon>
        <taxon>Thiolapillus</taxon>
    </lineage>
</organism>
<dbReference type="Proteomes" id="UP000031631">
    <property type="component" value="Chromosome"/>
</dbReference>
<feature type="domain" description="4Fe-4S ferredoxin-type" evidence="10">
    <location>
        <begin position="251"/>
        <end position="278"/>
    </location>
</feature>
<protein>
    <recommendedName>
        <fullName evidence="10">4Fe-4S ferredoxin-type domain-containing protein</fullName>
    </recommendedName>
</protein>
<keyword evidence="12" id="KW-1185">Reference proteome</keyword>
<evidence type="ECO:0000256" key="9">
    <source>
        <dbReference type="SAM" id="Phobius"/>
    </source>
</evidence>
<dbReference type="SUPFAM" id="SSF54862">
    <property type="entry name" value="4Fe-4S ferredoxins"/>
    <property type="match status" value="1"/>
</dbReference>
<dbReference type="PANTHER" id="PTHR30176">
    <property type="entry name" value="FERREDOXIN-TYPE PROTEIN NAPH"/>
    <property type="match status" value="1"/>
</dbReference>
<feature type="domain" description="4Fe-4S ferredoxin-type" evidence="10">
    <location>
        <begin position="220"/>
        <end position="249"/>
    </location>
</feature>
<dbReference type="Gene3D" id="1.10.3820.10">
    <property type="entry name" value="Di-heme elbow motif domain"/>
    <property type="match status" value="1"/>
</dbReference>